<gene>
    <name evidence="1" type="ORF">DEH84_07035</name>
</gene>
<dbReference type="AlphaFoldDB" id="A0A2U8FQ75"/>
<evidence type="ECO:0000313" key="2">
    <source>
        <dbReference type="Proteomes" id="UP000244892"/>
    </source>
</evidence>
<evidence type="ECO:0000313" key="1">
    <source>
        <dbReference type="EMBL" id="AWI53211.1"/>
    </source>
</evidence>
<dbReference type="KEGG" id="aon:DEH84_07035"/>
<dbReference type="Proteomes" id="UP000244892">
    <property type="component" value="Chromosome"/>
</dbReference>
<proteinExistence type="predicted"/>
<dbReference type="RefSeq" id="WP_109036025.1">
    <property type="nucleotide sequence ID" value="NZ_CP029210.1"/>
</dbReference>
<organism evidence="1 2">
    <name type="scientific">Aquabacterium olei</name>
    <dbReference type="NCBI Taxonomy" id="1296669"/>
    <lineage>
        <taxon>Bacteria</taxon>
        <taxon>Pseudomonadati</taxon>
        <taxon>Pseudomonadota</taxon>
        <taxon>Betaproteobacteria</taxon>
        <taxon>Burkholderiales</taxon>
        <taxon>Aquabacterium</taxon>
    </lineage>
</organism>
<evidence type="ECO:0008006" key="3">
    <source>
        <dbReference type="Google" id="ProtNLM"/>
    </source>
</evidence>
<sequence>MPVNGFSVGRDVSLSIVTASGPLRLSLITGFSAKPNTKDQPIKGMDGVTRHLRFPDGWSGSFDVERQDSTVDDYFAQLEANYYAGQNEAPATITETITEPNGSVTQYRYTGVLLKLDDAGSWTGDASVKQRLSFIASRKLKLA</sequence>
<dbReference type="EMBL" id="CP029210">
    <property type="protein sequence ID" value="AWI53211.1"/>
    <property type="molecule type" value="Genomic_DNA"/>
</dbReference>
<dbReference type="OrthoDB" id="6934054at2"/>
<protein>
    <recommendedName>
        <fullName evidence="3">Phage tail protein</fullName>
    </recommendedName>
</protein>
<name>A0A2U8FQ75_9BURK</name>
<reference evidence="1 2" key="1">
    <citation type="submission" date="2018-05" db="EMBL/GenBank/DDBJ databases">
        <title>complete genome sequence of Aquabacterium olei NBRC 110486.</title>
        <authorList>
            <person name="Tang B."/>
            <person name="Chang J."/>
            <person name="Zhang L."/>
            <person name="Yang H."/>
        </authorList>
    </citation>
    <scope>NUCLEOTIDE SEQUENCE [LARGE SCALE GENOMIC DNA]</scope>
    <source>
        <strain evidence="1 2">NBRC 110486</strain>
    </source>
</reference>
<accession>A0A2U8FQ75</accession>
<keyword evidence="2" id="KW-1185">Reference proteome</keyword>